<dbReference type="EMBL" id="DWZD01000002">
    <property type="protein sequence ID" value="HJA77965.1"/>
    <property type="molecule type" value="Genomic_DNA"/>
</dbReference>
<evidence type="ECO:0000256" key="4">
    <source>
        <dbReference type="ARBA" id="ARBA00022989"/>
    </source>
</evidence>
<evidence type="ECO:0000256" key="2">
    <source>
        <dbReference type="ARBA" id="ARBA00022475"/>
    </source>
</evidence>
<dbReference type="SMART" id="SM00155">
    <property type="entry name" value="PLDc"/>
    <property type="match status" value="2"/>
</dbReference>
<evidence type="ECO:0000256" key="6">
    <source>
        <dbReference type="SAM" id="Phobius"/>
    </source>
</evidence>
<sequence>MWNALHPLELLLLLCFHLLAWVAAGHAILTKHDPRSALGWAATLLFLPVVGLLLYAAFGISRTQSAAQRMMRKLAVRASRYVHLVPEAHHPATVPPEGLLLERLGHRLTGQNLCGGNSLEALRNGNEAYPAMLRAIHAAQRFVYLSTYIFAQGSTAEAFCEALALAASRGVDVRLLVDGFGGRFYSLRRPWAHLAERGVRVAQFLPLQLLPPRLCINLRTHRKLLICDDVAFTGGMNISDQHVLSGRKNDIQDMHFRCRGPIVARLLRAFLLDWGFVARTTECLPEMPDVRAAGQSLCRMVLDGPDSDADTINDLMAGAISGATRSVRIMTPYFLPSHELMTSLRSAAQRGLDVRVILPARNNLPYVHWATFRLLPSLLRAGVRVWYQPPPFAHTKLLAVDGYYAQIGSANLDARSLRLNFELNMEVFDPHFHDLLAQHMDDALRRGQELTLQRLSARSLPLRLRDAACWLFSPYL</sequence>
<dbReference type="SUPFAM" id="SSF56024">
    <property type="entry name" value="Phospholipase D/nuclease"/>
    <property type="match status" value="2"/>
</dbReference>
<dbReference type="InterPro" id="IPR027379">
    <property type="entry name" value="CLS_N"/>
</dbReference>
<dbReference type="Gene3D" id="3.30.870.10">
    <property type="entry name" value="Endonuclease Chain A"/>
    <property type="match status" value="2"/>
</dbReference>
<protein>
    <submittedName>
        <fullName evidence="8">PLDc N-terminal domain-containing protein</fullName>
    </submittedName>
</protein>
<dbReference type="InterPro" id="IPR025202">
    <property type="entry name" value="PLD-like_dom"/>
</dbReference>
<reference evidence="8" key="1">
    <citation type="journal article" date="2021" name="PeerJ">
        <title>Extensive microbial diversity within the chicken gut microbiome revealed by metagenomics and culture.</title>
        <authorList>
            <person name="Gilroy R."/>
            <person name="Ravi A."/>
            <person name="Getino M."/>
            <person name="Pursley I."/>
            <person name="Horton D.L."/>
            <person name="Alikhan N.F."/>
            <person name="Baker D."/>
            <person name="Gharbi K."/>
            <person name="Hall N."/>
            <person name="Watson M."/>
            <person name="Adriaenssens E.M."/>
            <person name="Foster-Nyarko E."/>
            <person name="Jarju S."/>
            <person name="Secka A."/>
            <person name="Antonio M."/>
            <person name="Oren A."/>
            <person name="Chaudhuri R.R."/>
            <person name="La Ragione R."/>
            <person name="Hildebrand F."/>
            <person name="Pallen M.J."/>
        </authorList>
    </citation>
    <scope>NUCLEOTIDE SEQUENCE</scope>
    <source>
        <strain evidence="8">5032</strain>
    </source>
</reference>
<dbReference type="GO" id="GO:0008808">
    <property type="term" value="F:cardiolipin synthase activity"/>
    <property type="evidence" value="ECO:0007669"/>
    <property type="project" value="TreeGrafter"/>
</dbReference>
<feature type="domain" description="PLD phosphodiesterase" evidence="7">
    <location>
        <begin position="216"/>
        <end position="242"/>
    </location>
</feature>
<proteinExistence type="predicted"/>
<dbReference type="Pfam" id="PF13396">
    <property type="entry name" value="PLDc_N"/>
    <property type="match status" value="1"/>
</dbReference>
<keyword evidence="2" id="KW-1003">Cell membrane</keyword>
<name>A0A9D2HKW6_9BACT</name>
<dbReference type="PROSITE" id="PS50035">
    <property type="entry name" value="PLD"/>
    <property type="match status" value="2"/>
</dbReference>
<comment type="caution">
    <text evidence="8">The sequence shown here is derived from an EMBL/GenBank/DDBJ whole genome shotgun (WGS) entry which is preliminary data.</text>
</comment>
<comment type="subcellular location">
    <subcellularLocation>
        <location evidence="1">Cell membrane</location>
        <topology evidence="1">Multi-pass membrane protein</topology>
    </subcellularLocation>
</comment>
<feature type="domain" description="PLD phosphodiesterase" evidence="7">
    <location>
        <begin position="394"/>
        <end position="416"/>
    </location>
</feature>
<dbReference type="GO" id="GO:0005886">
    <property type="term" value="C:plasma membrane"/>
    <property type="evidence" value="ECO:0007669"/>
    <property type="project" value="UniProtKB-SubCell"/>
</dbReference>
<evidence type="ECO:0000313" key="9">
    <source>
        <dbReference type="Proteomes" id="UP000823821"/>
    </source>
</evidence>
<dbReference type="PANTHER" id="PTHR21248">
    <property type="entry name" value="CARDIOLIPIN SYNTHASE"/>
    <property type="match status" value="1"/>
</dbReference>
<evidence type="ECO:0000313" key="8">
    <source>
        <dbReference type="EMBL" id="HJA77965.1"/>
    </source>
</evidence>
<accession>A0A9D2HKW6</accession>
<dbReference type="Proteomes" id="UP000823821">
    <property type="component" value="Unassembled WGS sequence"/>
</dbReference>
<keyword evidence="5 6" id="KW-0472">Membrane</keyword>
<evidence type="ECO:0000256" key="5">
    <source>
        <dbReference type="ARBA" id="ARBA00023136"/>
    </source>
</evidence>
<dbReference type="Pfam" id="PF13091">
    <property type="entry name" value="PLDc_2"/>
    <property type="match status" value="2"/>
</dbReference>
<keyword evidence="4 6" id="KW-1133">Transmembrane helix</keyword>
<keyword evidence="3 6" id="KW-0812">Transmembrane</keyword>
<reference evidence="8" key="2">
    <citation type="submission" date="2021-04" db="EMBL/GenBank/DDBJ databases">
        <authorList>
            <person name="Gilroy R."/>
        </authorList>
    </citation>
    <scope>NUCLEOTIDE SEQUENCE</scope>
    <source>
        <strain evidence="8">5032</strain>
    </source>
</reference>
<gene>
    <name evidence="8" type="ORF">H9784_00100</name>
</gene>
<dbReference type="PANTHER" id="PTHR21248:SF22">
    <property type="entry name" value="PHOSPHOLIPASE D"/>
    <property type="match status" value="1"/>
</dbReference>
<dbReference type="InterPro" id="IPR001736">
    <property type="entry name" value="PLipase_D/transphosphatidylase"/>
</dbReference>
<evidence type="ECO:0000256" key="3">
    <source>
        <dbReference type="ARBA" id="ARBA00022692"/>
    </source>
</evidence>
<organism evidence="8 9">
    <name type="scientific">Candidatus Desulfovibrio intestinavium</name>
    <dbReference type="NCBI Taxonomy" id="2838534"/>
    <lineage>
        <taxon>Bacteria</taxon>
        <taxon>Pseudomonadati</taxon>
        <taxon>Thermodesulfobacteriota</taxon>
        <taxon>Desulfovibrionia</taxon>
        <taxon>Desulfovibrionales</taxon>
        <taxon>Desulfovibrionaceae</taxon>
        <taxon>Desulfovibrio</taxon>
    </lineage>
</organism>
<dbReference type="GO" id="GO:0032049">
    <property type="term" value="P:cardiolipin biosynthetic process"/>
    <property type="evidence" value="ECO:0007669"/>
    <property type="project" value="UniProtKB-ARBA"/>
</dbReference>
<feature type="transmembrane region" description="Helical" evidence="6">
    <location>
        <begin position="37"/>
        <end position="60"/>
    </location>
</feature>
<evidence type="ECO:0000256" key="1">
    <source>
        <dbReference type="ARBA" id="ARBA00004651"/>
    </source>
</evidence>
<evidence type="ECO:0000259" key="7">
    <source>
        <dbReference type="PROSITE" id="PS50035"/>
    </source>
</evidence>
<dbReference type="CDD" id="cd09163">
    <property type="entry name" value="PLDc_CLS_unchar2_2"/>
    <property type="match status" value="1"/>
</dbReference>
<dbReference type="AlphaFoldDB" id="A0A9D2HKW6"/>